<gene>
    <name evidence="3" type="ORF">HH304_08790</name>
</gene>
<evidence type="ECO:0000259" key="2">
    <source>
        <dbReference type="Pfam" id="PF02230"/>
    </source>
</evidence>
<dbReference type="Pfam" id="PF02230">
    <property type="entry name" value="Abhydrolase_2"/>
    <property type="match status" value="1"/>
</dbReference>
<dbReference type="GO" id="GO:0016787">
    <property type="term" value="F:hydrolase activity"/>
    <property type="evidence" value="ECO:0007669"/>
    <property type="project" value="InterPro"/>
</dbReference>
<dbReference type="InterPro" id="IPR003140">
    <property type="entry name" value="PLipase/COase/thioEstase"/>
</dbReference>
<dbReference type="RefSeq" id="WP_169680474.1">
    <property type="nucleotide sequence ID" value="NZ_JABBNU010000005.1"/>
</dbReference>
<accession>A0A848J1Z5</accession>
<dbReference type="EMBL" id="JABBNU010000005">
    <property type="protein sequence ID" value="NMM48494.1"/>
    <property type="molecule type" value="Genomic_DNA"/>
</dbReference>
<dbReference type="PANTHER" id="PTHR43037">
    <property type="entry name" value="UNNAMED PRODUCT-RELATED"/>
    <property type="match status" value="1"/>
</dbReference>
<evidence type="ECO:0000313" key="4">
    <source>
        <dbReference type="Proteomes" id="UP000559010"/>
    </source>
</evidence>
<organism evidence="3 4">
    <name type="scientific">Marinigracilibium pacificum</name>
    <dbReference type="NCBI Taxonomy" id="2729599"/>
    <lineage>
        <taxon>Bacteria</taxon>
        <taxon>Pseudomonadati</taxon>
        <taxon>Bacteroidota</taxon>
        <taxon>Cytophagia</taxon>
        <taxon>Cytophagales</taxon>
        <taxon>Flammeovirgaceae</taxon>
        <taxon>Marinigracilibium</taxon>
    </lineage>
</organism>
<dbReference type="Gene3D" id="3.40.50.1820">
    <property type="entry name" value="alpha/beta hydrolase"/>
    <property type="match status" value="1"/>
</dbReference>
<name>A0A848J1Z5_9BACT</name>
<reference evidence="3 4" key="1">
    <citation type="submission" date="2020-04" db="EMBL/GenBank/DDBJ databases">
        <title>Flammeovirgaceae bacterium KN852 isolated from deep sea.</title>
        <authorList>
            <person name="Zhang D.-C."/>
        </authorList>
    </citation>
    <scope>NUCLEOTIDE SEQUENCE [LARGE SCALE GENOMIC DNA]</scope>
    <source>
        <strain evidence="3 4">KN852</strain>
    </source>
</reference>
<evidence type="ECO:0000313" key="3">
    <source>
        <dbReference type="EMBL" id="NMM48494.1"/>
    </source>
</evidence>
<sequence>MKYLLFFLSTTFLFGQSETENLYQKKTFQSGDDILNYRIMYPQNFDASVKYPVVLFLHGSGERGNDNELQLVHGSSLFADPKVREDYPAIVVFPQCPTDDSWANVTRNDNQVEGSFTYDYSKPIKKPSELVMKLLDELLANPYVDQNRIYITGLSMGGMGTFELLYRFPDKFAAAIPICGGSNPESAKAYANKVPVWIIHGAKDKVVSPAGSLEMAKRILAAGGYPKVTIFEDANHNSWDPAFAHPEYLKWMFSHSK</sequence>
<dbReference type="AlphaFoldDB" id="A0A848J1Z5"/>
<dbReference type="SUPFAM" id="SSF53474">
    <property type="entry name" value="alpha/beta-Hydrolases"/>
    <property type="match status" value="1"/>
</dbReference>
<evidence type="ECO:0000256" key="1">
    <source>
        <dbReference type="ARBA" id="ARBA00022729"/>
    </source>
</evidence>
<feature type="domain" description="Phospholipase/carboxylesterase/thioesterase" evidence="2">
    <location>
        <begin position="52"/>
        <end position="240"/>
    </location>
</feature>
<proteinExistence type="predicted"/>
<dbReference type="PANTHER" id="PTHR43037:SF1">
    <property type="entry name" value="BLL1128 PROTEIN"/>
    <property type="match status" value="1"/>
</dbReference>
<dbReference type="Proteomes" id="UP000559010">
    <property type="component" value="Unassembled WGS sequence"/>
</dbReference>
<dbReference type="InterPro" id="IPR029058">
    <property type="entry name" value="AB_hydrolase_fold"/>
</dbReference>
<comment type="caution">
    <text evidence="3">The sequence shown here is derived from an EMBL/GenBank/DDBJ whole genome shotgun (WGS) entry which is preliminary data.</text>
</comment>
<keyword evidence="1" id="KW-0732">Signal</keyword>
<dbReference type="InterPro" id="IPR050955">
    <property type="entry name" value="Plant_Biomass_Hydrol_Est"/>
</dbReference>
<keyword evidence="4" id="KW-1185">Reference proteome</keyword>
<protein>
    <submittedName>
        <fullName evidence="3">Prolyl oligopeptidase family serine peptidase</fullName>
    </submittedName>
</protein>